<evidence type="ECO:0000313" key="3">
    <source>
        <dbReference type="Proteomes" id="UP000011919"/>
    </source>
</evidence>
<evidence type="ECO:0000256" key="1">
    <source>
        <dbReference type="SAM" id="MobiDB-lite"/>
    </source>
</evidence>
<protein>
    <submittedName>
        <fullName evidence="2">Uncharacterized protein</fullName>
    </submittedName>
</protein>
<organism evidence="2 3">
    <name type="scientific">Bhargavaea cecembensis DSE10</name>
    <dbReference type="NCBI Taxonomy" id="1235279"/>
    <lineage>
        <taxon>Bacteria</taxon>
        <taxon>Bacillati</taxon>
        <taxon>Bacillota</taxon>
        <taxon>Bacilli</taxon>
        <taxon>Bacillales</taxon>
        <taxon>Caryophanaceae</taxon>
        <taxon>Bhargavaea</taxon>
    </lineage>
</organism>
<accession>M7NFD6</accession>
<feature type="region of interest" description="Disordered" evidence="1">
    <location>
        <begin position="37"/>
        <end position="57"/>
    </location>
</feature>
<dbReference type="AlphaFoldDB" id="M7NFD6"/>
<sequence>MDDPSRKGKNVHAGDAYFCCIKSEEIGLLDMGVTGTGLTAGHSKGNSGAKYSENPHE</sequence>
<proteinExistence type="predicted"/>
<evidence type="ECO:0000313" key="2">
    <source>
        <dbReference type="EMBL" id="EMR05967.1"/>
    </source>
</evidence>
<reference evidence="2 3" key="1">
    <citation type="journal article" date="2013" name="Genome Announc.">
        <title>Draft Genome Sequence of Bhargavaea cecembensis Strain DSE10T, Isolated from a Deep-Sea Sediment Sample Collected at a Depth of 5,904 m from the Chagos-Laccadive Ridge System in the Indian Ocean.</title>
        <authorList>
            <person name="Shivaji S."/>
            <person name="Ara S."/>
            <person name="Begum Z."/>
            <person name="Ruth M."/>
            <person name="Singh A."/>
            <person name="Kumar Pinnaka A."/>
        </authorList>
    </citation>
    <scope>NUCLEOTIDE SEQUENCE [LARGE SCALE GENOMIC DNA]</scope>
    <source>
        <strain evidence="2 3">DSE10</strain>
    </source>
</reference>
<dbReference type="Proteomes" id="UP000011919">
    <property type="component" value="Unassembled WGS sequence"/>
</dbReference>
<dbReference type="EMBL" id="AOFT01000009">
    <property type="protein sequence ID" value="EMR05967.1"/>
    <property type="molecule type" value="Genomic_DNA"/>
</dbReference>
<name>M7NFD6_9BACL</name>
<comment type="caution">
    <text evidence="2">The sequence shown here is derived from an EMBL/GenBank/DDBJ whole genome shotgun (WGS) entry which is preliminary data.</text>
</comment>
<gene>
    <name evidence="2" type="ORF">C772_01947</name>
</gene>
<dbReference type="STRING" id="1235279.C772_01947"/>
<keyword evidence="3" id="KW-1185">Reference proteome</keyword>